<dbReference type="InterPro" id="IPR009057">
    <property type="entry name" value="Homeodomain-like_sf"/>
</dbReference>
<dbReference type="Proteomes" id="UP000311382">
    <property type="component" value="Unassembled WGS sequence"/>
</dbReference>
<feature type="compositionally biased region" description="Low complexity" evidence="1">
    <location>
        <begin position="382"/>
        <end position="397"/>
    </location>
</feature>
<proteinExistence type="predicted"/>
<protein>
    <recommendedName>
        <fullName evidence="2">Myb-like domain-containing protein</fullName>
    </recommendedName>
</protein>
<evidence type="ECO:0000313" key="4">
    <source>
        <dbReference type="Proteomes" id="UP000311382"/>
    </source>
</evidence>
<dbReference type="EMBL" id="SOZI01000088">
    <property type="protein sequence ID" value="TNY19675.1"/>
    <property type="molecule type" value="Genomic_DNA"/>
</dbReference>
<comment type="caution">
    <text evidence="3">The sequence shown here is derived from an EMBL/GenBank/DDBJ whole genome shotgun (WGS) entry which is preliminary data.</text>
</comment>
<evidence type="ECO:0000259" key="2">
    <source>
        <dbReference type="PROSITE" id="PS50090"/>
    </source>
</evidence>
<dbReference type="InterPro" id="IPR001005">
    <property type="entry name" value="SANT/Myb"/>
</dbReference>
<dbReference type="SMART" id="SM00717">
    <property type="entry name" value="SANT"/>
    <property type="match status" value="2"/>
</dbReference>
<keyword evidence="4" id="KW-1185">Reference proteome</keyword>
<reference evidence="3 4" key="1">
    <citation type="submission" date="2019-03" db="EMBL/GenBank/DDBJ databases">
        <title>Rhodosporidium diobovatum UCD-FST 08-225 genome sequencing, assembly, and annotation.</title>
        <authorList>
            <person name="Fakankun I.U."/>
            <person name="Fristensky B."/>
            <person name="Levin D.B."/>
        </authorList>
    </citation>
    <scope>NUCLEOTIDE SEQUENCE [LARGE SCALE GENOMIC DNA]</scope>
    <source>
        <strain evidence="3 4">UCD-FST 08-225</strain>
    </source>
</reference>
<feature type="compositionally biased region" description="Polar residues" evidence="1">
    <location>
        <begin position="62"/>
        <end position="73"/>
    </location>
</feature>
<dbReference type="OrthoDB" id="10591538at2759"/>
<evidence type="ECO:0000313" key="3">
    <source>
        <dbReference type="EMBL" id="TNY19675.1"/>
    </source>
</evidence>
<dbReference type="SUPFAM" id="SSF46689">
    <property type="entry name" value="Homeodomain-like"/>
    <property type="match status" value="1"/>
</dbReference>
<feature type="region of interest" description="Disordered" evidence="1">
    <location>
        <begin position="1"/>
        <end position="117"/>
    </location>
</feature>
<feature type="region of interest" description="Disordered" evidence="1">
    <location>
        <begin position="376"/>
        <end position="492"/>
    </location>
</feature>
<dbReference type="Gene3D" id="1.10.10.60">
    <property type="entry name" value="Homeodomain-like"/>
    <property type="match status" value="1"/>
</dbReference>
<accession>A0A5C5FSR7</accession>
<dbReference type="PROSITE" id="PS50090">
    <property type="entry name" value="MYB_LIKE"/>
    <property type="match status" value="1"/>
</dbReference>
<sequence length="508" mass="54537">MQRHSQVVLDRDAAPSHPGAVPSKQSQAPPPPPPLSLSWDAPGAGTALTRTREGPVEDQGGKSVQSSVDSGAESSGAEAGRHAEQRASVKQSQSPQTSTHKRARGNPAHSSLLTRDNPLADPTFAHAWSPAEDIALVKTVEVLSYGAVRQGAIDWARVLERLQGKKRTRRQVEGRWNALVQQVSEALSYLDDDVPVDEEPELEAQTPTSAIPWTSAEEARLAAAVRDYTLSRAARSGSSSDPHLTAHLHSPSSRDAWVAIKARFDASPDEAPRARSAASLAERWLHLEYTTGVHTTYRALAEAAIDHERAEWSRDEVGRLVGTVLALGGSAGRNAAGWEGEVEATSKWVQVWRAAGRGKTLVDVCLTWSEYRDVSRRAASVSPGASTASRAARSPTPNLARTELVERAPSVSPVRDPSPAPVPRPLLFAPPAPSPSSAPPTITSHGRTQPRKPQHGASGTIYTPEEDDTIRADRRAGVRQADTARKLGRTKASVKWRVGHLKGLGKLE</sequence>
<feature type="compositionally biased region" description="Polar residues" evidence="1">
    <location>
        <begin position="88"/>
        <end position="98"/>
    </location>
</feature>
<organism evidence="3 4">
    <name type="scientific">Rhodotorula diobovata</name>
    <dbReference type="NCBI Taxonomy" id="5288"/>
    <lineage>
        <taxon>Eukaryota</taxon>
        <taxon>Fungi</taxon>
        <taxon>Dikarya</taxon>
        <taxon>Basidiomycota</taxon>
        <taxon>Pucciniomycotina</taxon>
        <taxon>Microbotryomycetes</taxon>
        <taxon>Sporidiobolales</taxon>
        <taxon>Sporidiobolaceae</taxon>
        <taxon>Rhodotorula</taxon>
    </lineage>
</organism>
<feature type="domain" description="Myb-like" evidence="2">
    <location>
        <begin position="128"/>
        <end position="180"/>
    </location>
</feature>
<name>A0A5C5FSR7_9BASI</name>
<feature type="compositionally biased region" description="Pro residues" evidence="1">
    <location>
        <begin position="416"/>
        <end position="438"/>
    </location>
</feature>
<dbReference type="AlphaFoldDB" id="A0A5C5FSR7"/>
<evidence type="ECO:0000256" key="1">
    <source>
        <dbReference type="SAM" id="MobiDB-lite"/>
    </source>
</evidence>
<gene>
    <name evidence="3" type="ORF">DMC30DRAFT_417680</name>
</gene>